<dbReference type="SUPFAM" id="SSF52540">
    <property type="entry name" value="P-loop containing nucleoside triphosphate hydrolases"/>
    <property type="match status" value="1"/>
</dbReference>
<evidence type="ECO:0000313" key="4">
    <source>
        <dbReference type="Proteomes" id="UP000663850"/>
    </source>
</evidence>
<reference evidence="3" key="1">
    <citation type="submission" date="2021-01" db="EMBL/GenBank/DDBJ databases">
        <authorList>
            <person name="Kaushik A."/>
        </authorList>
    </citation>
    <scope>NUCLEOTIDE SEQUENCE</scope>
    <source>
        <strain evidence="3">Type strain: AG8-Rh-89/</strain>
    </source>
</reference>
<dbReference type="InterPro" id="IPR056884">
    <property type="entry name" value="NPHP3-like_N"/>
</dbReference>
<proteinExistence type="predicted"/>
<evidence type="ECO:0000313" key="3">
    <source>
        <dbReference type="EMBL" id="CAE6437219.1"/>
    </source>
</evidence>
<comment type="caution">
    <text evidence="3">The sequence shown here is derived from an EMBL/GenBank/DDBJ whole genome shotgun (WGS) entry which is preliminary data.</text>
</comment>
<feature type="domain" description="Nephrocystin 3-like N-terminal" evidence="2">
    <location>
        <begin position="189"/>
        <end position="239"/>
    </location>
</feature>
<evidence type="ECO:0000259" key="2">
    <source>
        <dbReference type="Pfam" id="PF24883"/>
    </source>
</evidence>
<dbReference type="Proteomes" id="UP000663850">
    <property type="component" value="Unassembled WGS sequence"/>
</dbReference>
<dbReference type="AlphaFoldDB" id="A0A8H3ATN2"/>
<name>A0A8H3ATN2_9AGAM</name>
<gene>
    <name evidence="3" type="ORF">RDB_LOCUS25577</name>
</gene>
<accession>A0A8H3ATN2</accession>
<evidence type="ECO:0000256" key="1">
    <source>
        <dbReference type="ARBA" id="ARBA00022737"/>
    </source>
</evidence>
<protein>
    <recommendedName>
        <fullName evidence="2">Nephrocystin 3-like N-terminal domain-containing protein</fullName>
    </recommendedName>
</protein>
<dbReference type="EMBL" id="CAJMWZ010001493">
    <property type="protein sequence ID" value="CAE6437219.1"/>
    <property type="molecule type" value="Genomic_DNA"/>
</dbReference>
<organism evidence="3 4">
    <name type="scientific">Rhizoctonia solani</name>
    <dbReference type="NCBI Taxonomy" id="456999"/>
    <lineage>
        <taxon>Eukaryota</taxon>
        <taxon>Fungi</taxon>
        <taxon>Dikarya</taxon>
        <taxon>Basidiomycota</taxon>
        <taxon>Agaricomycotina</taxon>
        <taxon>Agaricomycetes</taxon>
        <taxon>Cantharellales</taxon>
        <taxon>Ceratobasidiaceae</taxon>
        <taxon>Rhizoctonia</taxon>
    </lineage>
</organism>
<dbReference type="InterPro" id="IPR027417">
    <property type="entry name" value="P-loop_NTPase"/>
</dbReference>
<sequence length="239" mass="27459">MRSGVKWLKDIMKRQSPSNPWSQLATSLRALETGVELFPPLRSAVGAFIGCLDIVELKSRQQKAAQNRADQEKLVNELQLMTDMLKKYAGELEQEPSNGSAANIAQCIQRQVVDIKQKHDYGTGRRLLDATHDQEDVIRCYRQVERLFRQLQWTLLQRIAPVDDARYNSSYSDTIRRRACTAQTREAIHQELQKWTTNPETEMIYWMNGMAGTGKTTIAYSYCEWLESTNRLGASFFCS</sequence>
<keyword evidence="1" id="KW-0677">Repeat</keyword>
<dbReference type="Pfam" id="PF24883">
    <property type="entry name" value="NPHP3_N"/>
    <property type="match status" value="1"/>
</dbReference>
<feature type="non-terminal residue" evidence="3">
    <location>
        <position position="1"/>
    </location>
</feature>